<protein>
    <submittedName>
        <fullName evidence="4">Tetratricopeptide repeat protein</fullName>
    </submittedName>
</protein>
<feature type="repeat" description="TPR" evidence="3">
    <location>
        <begin position="50"/>
        <end position="83"/>
    </location>
</feature>
<dbReference type="InterPro" id="IPR052346">
    <property type="entry name" value="O-mannosyl-transferase_TMTC"/>
</dbReference>
<reference evidence="4" key="1">
    <citation type="journal article" date="2020" name="mSystems">
        <title>Genome- and Community-Level Interaction Insights into Carbon Utilization and Element Cycling Functions of Hydrothermarchaeota in Hydrothermal Sediment.</title>
        <authorList>
            <person name="Zhou Z."/>
            <person name="Liu Y."/>
            <person name="Xu W."/>
            <person name="Pan J."/>
            <person name="Luo Z.H."/>
            <person name="Li M."/>
        </authorList>
    </citation>
    <scope>NUCLEOTIDE SEQUENCE [LARGE SCALE GENOMIC DNA]</scope>
    <source>
        <strain evidence="4">HyVt-389</strain>
    </source>
</reference>
<accession>A0A7C1VL88</accession>
<dbReference type="EMBL" id="DRIH01000118">
    <property type="protein sequence ID" value="HEC67868.1"/>
    <property type="molecule type" value="Genomic_DNA"/>
</dbReference>
<dbReference type="PANTHER" id="PTHR44227">
    <property type="match status" value="1"/>
</dbReference>
<dbReference type="PROSITE" id="PS50293">
    <property type="entry name" value="TPR_REGION"/>
    <property type="match status" value="1"/>
</dbReference>
<dbReference type="InterPro" id="IPR019734">
    <property type="entry name" value="TPR_rpt"/>
</dbReference>
<dbReference type="Pfam" id="PF13414">
    <property type="entry name" value="TPR_11"/>
    <property type="match status" value="1"/>
</dbReference>
<name>A0A7C1VL88_DESA2</name>
<organism evidence="4">
    <name type="scientific">Desulfofervidus auxilii</name>
    <dbReference type="NCBI Taxonomy" id="1621989"/>
    <lineage>
        <taxon>Bacteria</taxon>
        <taxon>Pseudomonadati</taxon>
        <taxon>Thermodesulfobacteriota</taxon>
        <taxon>Candidatus Desulfofervidia</taxon>
        <taxon>Candidatus Desulfofervidales</taxon>
        <taxon>Candidatus Desulfofervidaceae</taxon>
        <taxon>Candidatus Desulfofervidus</taxon>
    </lineage>
</organism>
<dbReference type="Pfam" id="PF13181">
    <property type="entry name" value="TPR_8"/>
    <property type="match status" value="1"/>
</dbReference>
<keyword evidence="2 3" id="KW-0802">TPR repeat</keyword>
<evidence type="ECO:0000313" key="4">
    <source>
        <dbReference type="EMBL" id="HEC67868.1"/>
    </source>
</evidence>
<dbReference type="PROSITE" id="PS50005">
    <property type="entry name" value="TPR"/>
    <property type="match status" value="3"/>
</dbReference>
<dbReference type="AlphaFoldDB" id="A0A7C1VL88"/>
<comment type="caution">
    <text evidence="4">The sequence shown here is derived from an EMBL/GenBank/DDBJ whole genome shotgun (WGS) entry which is preliminary data.</text>
</comment>
<evidence type="ECO:0000256" key="1">
    <source>
        <dbReference type="ARBA" id="ARBA00022737"/>
    </source>
</evidence>
<feature type="repeat" description="TPR" evidence="3">
    <location>
        <begin position="84"/>
        <end position="117"/>
    </location>
</feature>
<dbReference type="InterPro" id="IPR011990">
    <property type="entry name" value="TPR-like_helical_dom_sf"/>
</dbReference>
<dbReference type="PANTHER" id="PTHR44227:SF3">
    <property type="entry name" value="PROTEIN O-MANNOSYL-TRANSFERASE TMTC4"/>
    <property type="match status" value="1"/>
</dbReference>
<gene>
    <name evidence="4" type="ORF">ENI35_03530</name>
</gene>
<evidence type="ECO:0000256" key="2">
    <source>
        <dbReference type="ARBA" id="ARBA00022803"/>
    </source>
</evidence>
<feature type="repeat" description="TPR" evidence="3">
    <location>
        <begin position="118"/>
        <end position="151"/>
    </location>
</feature>
<dbReference type="SMART" id="SM00028">
    <property type="entry name" value="TPR"/>
    <property type="match status" value="3"/>
</dbReference>
<proteinExistence type="predicted"/>
<sequence>MFMKLTKCSEGLIILLIIISYAWMSYVRNGIWHDEVSLWSDVVSKSHRKARVHFNLGLAYQIKEKIDKAINHYRLGLIFAPDDVDAHIKLGVCYFTAGKVDEAIREFKHALMIDPKNAEAHYNLGVAYGSKGMNEQAYQEIKKAKDLSTQQEWASLIGKTPKRPVHHP</sequence>
<evidence type="ECO:0000256" key="3">
    <source>
        <dbReference type="PROSITE-ProRule" id="PRU00339"/>
    </source>
</evidence>
<keyword evidence="1" id="KW-0677">Repeat</keyword>
<dbReference type="Proteomes" id="UP000885738">
    <property type="component" value="Unassembled WGS sequence"/>
</dbReference>
<dbReference type="Gene3D" id="1.25.40.10">
    <property type="entry name" value="Tetratricopeptide repeat domain"/>
    <property type="match status" value="1"/>
</dbReference>
<dbReference type="SUPFAM" id="SSF48452">
    <property type="entry name" value="TPR-like"/>
    <property type="match status" value="1"/>
</dbReference>